<dbReference type="Pfam" id="PF13489">
    <property type="entry name" value="Methyltransf_23"/>
    <property type="match status" value="1"/>
</dbReference>
<dbReference type="SUPFAM" id="SSF53335">
    <property type="entry name" value="S-adenosyl-L-methionine-dependent methyltransferases"/>
    <property type="match status" value="1"/>
</dbReference>
<dbReference type="CDD" id="cd02440">
    <property type="entry name" value="AdoMet_MTases"/>
    <property type="match status" value="1"/>
</dbReference>
<protein>
    <recommendedName>
        <fullName evidence="2">Methyltransferase domain-containing protein</fullName>
    </recommendedName>
</protein>
<dbReference type="EMBL" id="UINC01054491">
    <property type="protein sequence ID" value="SVB72272.1"/>
    <property type="molecule type" value="Genomic_DNA"/>
</dbReference>
<organism evidence="1">
    <name type="scientific">marine metagenome</name>
    <dbReference type="NCBI Taxonomy" id="408172"/>
    <lineage>
        <taxon>unclassified sequences</taxon>
        <taxon>metagenomes</taxon>
        <taxon>ecological metagenomes</taxon>
    </lineage>
</organism>
<dbReference type="InterPro" id="IPR029063">
    <property type="entry name" value="SAM-dependent_MTases_sf"/>
</dbReference>
<proteinExistence type="predicted"/>
<accession>A0A382GBQ2</accession>
<gene>
    <name evidence="1" type="ORF">METZ01_LOCUS225126</name>
</gene>
<dbReference type="AlphaFoldDB" id="A0A382GBQ2"/>
<evidence type="ECO:0008006" key="2">
    <source>
        <dbReference type="Google" id="ProtNLM"/>
    </source>
</evidence>
<reference evidence="1" key="1">
    <citation type="submission" date="2018-05" db="EMBL/GenBank/DDBJ databases">
        <authorList>
            <person name="Lanie J.A."/>
            <person name="Ng W.-L."/>
            <person name="Kazmierczak K.M."/>
            <person name="Andrzejewski T.M."/>
            <person name="Davidsen T.M."/>
            <person name="Wayne K.J."/>
            <person name="Tettelin H."/>
            <person name="Glass J.I."/>
            <person name="Rusch D."/>
            <person name="Podicherti R."/>
            <person name="Tsui H.-C.T."/>
            <person name="Winkler M.E."/>
        </authorList>
    </citation>
    <scope>NUCLEOTIDE SEQUENCE</scope>
</reference>
<evidence type="ECO:0000313" key="1">
    <source>
        <dbReference type="EMBL" id="SVB72272.1"/>
    </source>
</evidence>
<dbReference type="Gene3D" id="3.40.50.150">
    <property type="entry name" value="Vaccinia Virus protein VP39"/>
    <property type="match status" value="1"/>
</dbReference>
<name>A0A382GBQ2_9ZZZZ</name>
<sequence>MVDSRFIDSIDPDSFLKNKFVKNSVKEYQKVLPQNKDKKILDIGFGMGQFSAACIHLGYENIHCADFGAKYKLLKVCKEFPQIKGVHDIESTIGDFLGDSDEKFDFIHLSHVIEHIPKHSLLYLVDSIYKSLHRDGIFFARTPNMLGPIARYSLFCTLGHEYGFTEENLSSLLKICGFEMIQFYKFRQDQSLKQKSANILRKLFYLRENLKYRLFLGTYPQEIGNELVVSGTRKDKPELFDKKFK</sequence>